<dbReference type="OrthoDB" id="3949537at2"/>
<name>A0A1H1QPE0_9ACTN</name>
<keyword evidence="5 7" id="KW-0472">Membrane</keyword>
<evidence type="ECO:0000256" key="6">
    <source>
        <dbReference type="SAM" id="MobiDB-lite"/>
    </source>
</evidence>
<feature type="region of interest" description="Disordered" evidence="6">
    <location>
        <begin position="433"/>
        <end position="455"/>
    </location>
</feature>
<sequence length="585" mass="62862">MASTQERERERQAPAAKDAPPLGPRELARWVWRQLTSMRTALILLFLLAVASIPGTLIPQRRINPVTVAEFVRNNPGLSRWYERFGLFDVFGSPWFGAIYLLLLVSLLGCILPRTLAHWRLIRSRPPVAPRRLERLSVHRSWTTDTPPDQVLAAARERLRAARYRVVADEAPVGSPGSSGSSGSAGSAGSAGSSLSAERGYLREVGNLLFHMAIVVVLVGVAIGSLFGFRGTVLVVVGNGFANTVTQYDGYQSGGLFKESRLAPFSFTVKSFRVKFATNGEESGSPRSFDAALAYAPRPGATIRDYHLRINHPLHVDGTQIHLSGHGYAPRFTVRDGTGKVAFSGPVPFLPQDANFSSTGVVKVPDARPKQFGFEGFFLPTGMIDQQRGPISAFPDALRPMVFLTGYTGNLGLDEGVPQSVYSLDKTRLTQLEGGDGPWRKSLEPGQTASLPGGGSIRFDGYTRWVNLQISSNPGAPVALVGAVLALAGLLLSLVVRRRRVWVRVGTDDGRTVVAIAGMDKGERLSSRAPGVARAAPDEGDRAEREGRSGPAGADDGETRDLAVEIDRIAADLPGRAAPAGEESP</sequence>
<feature type="region of interest" description="Disordered" evidence="6">
    <location>
        <begin position="1"/>
        <end position="21"/>
    </location>
</feature>
<evidence type="ECO:0000313" key="10">
    <source>
        <dbReference type="Proteomes" id="UP000198983"/>
    </source>
</evidence>
<feature type="compositionally biased region" description="Basic and acidic residues" evidence="6">
    <location>
        <begin position="536"/>
        <end position="548"/>
    </location>
</feature>
<evidence type="ECO:0000256" key="3">
    <source>
        <dbReference type="ARBA" id="ARBA00022748"/>
    </source>
</evidence>
<dbReference type="InterPro" id="IPR023494">
    <property type="entry name" value="Cyt_c_bgen_Ccs1/CcsB/ResB"/>
</dbReference>
<comment type="subcellular location">
    <subcellularLocation>
        <location evidence="1">Membrane</location>
        <topology evidence="1">Multi-pass membrane protein</topology>
    </subcellularLocation>
</comment>
<feature type="region of interest" description="Disordered" evidence="6">
    <location>
        <begin position="525"/>
        <end position="561"/>
    </location>
</feature>
<evidence type="ECO:0000256" key="5">
    <source>
        <dbReference type="ARBA" id="ARBA00023136"/>
    </source>
</evidence>
<dbReference type="PANTHER" id="PTHR31566">
    <property type="entry name" value="CYTOCHROME C BIOGENESIS PROTEIN CCS1, CHLOROPLASTIC"/>
    <property type="match status" value="1"/>
</dbReference>
<dbReference type="InterPro" id="IPR007816">
    <property type="entry name" value="ResB-like_domain"/>
</dbReference>
<feature type="transmembrane region" description="Helical" evidence="7">
    <location>
        <begin position="208"/>
        <end position="229"/>
    </location>
</feature>
<evidence type="ECO:0000313" key="9">
    <source>
        <dbReference type="EMBL" id="SDS25304.1"/>
    </source>
</evidence>
<evidence type="ECO:0000256" key="2">
    <source>
        <dbReference type="ARBA" id="ARBA00022692"/>
    </source>
</evidence>
<keyword evidence="2 7" id="KW-0812">Transmembrane</keyword>
<dbReference type="GO" id="GO:0016020">
    <property type="term" value="C:membrane"/>
    <property type="evidence" value="ECO:0007669"/>
    <property type="project" value="UniProtKB-SubCell"/>
</dbReference>
<protein>
    <submittedName>
        <fullName evidence="9">Cytochrome c biogenesis protein</fullName>
    </submittedName>
</protein>
<dbReference type="EMBL" id="LT629732">
    <property type="protein sequence ID" value="SDS25304.1"/>
    <property type="molecule type" value="Genomic_DNA"/>
</dbReference>
<feature type="transmembrane region" description="Helical" evidence="7">
    <location>
        <begin position="41"/>
        <end position="58"/>
    </location>
</feature>
<dbReference type="Proteomes" id="UP000198983">
    <property type="component" value="Chromosome I"/>
</dbReference>
<gene>
    <name evidence="9" type="ORF">SAMN04489717_2098</name>
</gene>
<keyword evidence="10" id="KW-1185">Reference proteome</keyword>
<organism evidence="9 10">
    <name type="scientific">Actinopolymorpha singaporensis</name>
    <dbReference type="NCBI Taxonomy" id="117157"/>
    <lineage>
        <taxon>Bacteria</taxon>
        <taxon>Bacillati</taxon>
        <taxon>Actinomycetota</taxon>
        <taxon>Actinomycetes</taxon>
        <taxon>Propionibacteriales</taxon>
        <taxon>Actinopolymorphaceae</taxon>
        <taxon>Actinopolymorpha</taxon>
    </lineage>
</organism>
<accession>A0A1H1QPE0</accession>
<feature type="transmembrane region" description="Helical" evidence="7">
    <location>
        <begin position="476"/>
        <end position="496"/>
    </location>
</feature>
<dbReference type="AlphaFoldDB" id="A0A1H1QPE0"/>
<dbReference type="PANTHER" id="PTHR31566:SF0">
    <property type="entry name" value="CYTOCHROME C BIOGENESIS PROTEIN CCS1, CHLOROPLASTIC"/>
    <property type="match status" value="1"/>
</dbReference>
<evidence type="ECO:0000256" key="1">
    <source>
        <dbReference type="ARBA" id="ARBA00004141"/>
    </source>
</evidence>
<evidence type="ECO:0000256" key="4">
    <source>
        <dbReference type="ARBA" id="ARBA00022989"/>
    </source>
</evidence>
<dbReference type="GO" id="GO:0017004">
    <property type="term" value="P:cytochrome complex assembly"/>
    <property type="evidence" value="ECO:0007669"/>
    <property type="project" value="UniProtKB-KW"/>
</dbReference>
<dbReference type="STRING" id="117157.SAMN04489717_2098"/>
<keyword evidence="4 7" id="KW-1133">Transmembrane helix</keyword>
<feature type="domain" description="ResB-like" evidence="8">
    <location>
        <begin position="38"/>
        <end position="524"/>
    </location>
</feature>
<dbReference type="RefSeq" id="WP_092652766.1">
    <property type="nucleotide sequence ID" value="NZ_LT629732.1"/>
</dbReference>
<dbReference type="Pfam" id="PF05140">
    <property type="entry name" value="ResB"/>
    <property type="match status" value="1"/>
</dbReference>
<evidence type="ECO:0000259" key="8">
    <source>
        <dbReference type="Pfam" id="PF05140"/>
    </source>
</evidence>
<proteinExistence type="predicted"/>
<evidence type="ECO:0000256" key="7">
    <source>
        <dbReference type="SAM" id="Phobius"/>
    </source>
</evidence>
<feature type="transmembrane region" description="Helical" evidence="7">
    <location>
        <begin position="95"/>
        <end position="116"/>
    </location>
</feature>
<keyword evidence="3" id="KW-0201">Cytochrome c-type biogenesis</keyword>
<feature type="compositionally biased region" description="Basic and acidic residues" evidence="6">
    <location>
        <begin position="1"/>
        <end position="12"/>
    </location>
</feature>
<reference evidence="9 10" key="1">
    <citation type="submission" date="2016-10" db="EMBL/GenBank/DDBJ databases">
        <authorList>
            <person name="de Groot N.N."/>
        </authorList>
    </citation>
    <scope>NUCLEOTIDE SEQUENCE [LARGE SCALE GENOMIC DNA]</scope>
    <source>
        <strain evidence="9 10">DSM 22024</strain>
    </source>
</reference>